<accession>A0A2G1XNR4</accession>
<reference evidence="6 7" key="1">
    <citation type="journal article" date="2017" name="Biochemistry">
        <title>Identification of the Biosynthetic Pathway for the Antibiotic Bicyclomycin.</title>
        <authorList>
            <person name="Patteson J."/>
            <person name="Cai W."/>
            <person name="Johnson R.A."/>
            <person name="Santa Maria K."/>
            <person name="Li B."/>
        </authorList>
    </citation>
    <scope>NUCLEOTIDE SEQUENCE [LARGE SCALE GENOMIC DNA]</scope>
    <source>
        <strain evidence="6 7">ATCC 21532</strain>
    </source>
</reference>
<dbReference type="SUPFAM" id="SSF56176">
    <property type="entry name" value="FAD-binding/transporter-associated domain-like"/>
    <property type="match status" value="1"/>
</dbReference>
<dbReference type="InterPro" id="IPR016166">
    <property type="entry name" value="FAD-bd_PCMH"/>
</dbReference>
<keyword evidence="7" id="KW-1185">Reference proteome</keyword>
<dbReference type="PANTHER" id="PTHR43762">
    <property type="entry name" value="L-GULONOLACTONE OXIDASE"/>
    <property type="match status" value="1"/>
</dbReference>
<dbReference type="Pfam" id="PF09129">
    <property type="entry name" value="Chol_subst-bind"/>
    <property type="match status" value="1"/>
</dbReference>
<dbReference type="InterPro" id="IPR010031">
    <property type="entry name" value="FAD_lactone_oxidase-like"/>
</dbReference>
<dbReference type="Gene3D" id="3.30.43.10">
    <property type="entry name" value="Uridine Diphospho-n-acetylenolpyruvylglucosamine Reductase, domain 2"/>
    <property type="match status" value="1"/>
</dbReference>
<dbReference type="SUPFAM" id="SSF55103">
    <property type="entry name" value="FAD-linked oxidases, C-terminal domain"/>
    <property type="match status" value="1"/>
</dbReference>
<evidence type="ECO:0000313" key="7">
    <source>
        <dbReference type="Proteomes" id="UP000222531"/>
    </source>
</evidence>
<dbReference type="RefSeq" id="WP_099197914.1">
    <property type="nucleotide sequence ID" value="NZ_JBIRXA010000007.1"/>
</dbReference>
<sequence>MGDTNIGSDGAPATRAAPAGGPHPCGPPRRQVLTAAATALGWVPVFRVDAHAADPGLPPAFPRGIRLVRQAFRNWSGEVALEAVWTAVPASPHDVLTLADWARAHRWRLRAKGAAHTFSPLLAGKNEDTRRLVMVDTTAHLTAIEVRPGTPATVTAQAGATLDAVHAALGAAGYGLTCVPATGSVTVAGVLAVGGHGTGVPLPGTGRPLGRGTASSTTSDTVESLTAVVWDATTGRHVLRTFHRSEPDTAAFLVHLGRAFVTEATLRVAADVRLRCRSSFDVPVGELFGPPGSGPRTLDRYLSRAGRVEALWLPHTERPWLKVWTEEPERPPAAREIHSPYPYVFGDSIPEEASTLAHRITEGAAALTPAFTGALQRGIQLGLTATATWDLWGWSRNTVLYLRATTWRWAFGGWAVLCARRDVQRVLHEFWSGLRRGLDEHGAHGEYPLNGTVEVRITAPDGQGPAAPVLSAACPRADRPDWDTVVWLNTATFPGTPGSAVFHHDLEQWMLTRFTGWAVVRPEWSKGWAYGAGGAWTQWSVLTGTWPRAFTDGRPEGARWDDAVAVLERHDPAGVFRSPFLAGLFSAQLPSPGRLAHDLRAGMDLPGRPPGSVGSRS</sequence>
<dbReference type="Gene3D" id="1.10.45.10">
    <property type="entry name" value="Vanillyl-alcohol Oxidase, Chain A, domain 4"/>
    <property type="match status" value="1"/>
</dbReference>
<dbReference type="PANTHER" id="PTHR43762:SF1">
    <property type="entry name" value="D-ARABINONO-1,4-LACTONE OXIDASE"/>
    <property type="match status" value="1"/>
</dbReference>
<gene>
    <name evidence="6" type="ORF">BLA24_04855</name>
</gene>
<evidence type="ECO:0000256" key="4">
    <source>
        <dbReference type="SAM" id="MobiDB-lite"/>
    </source>
</evidence>
<dbReference type="Proteomes" id="UP000222531">
    <property type="component" value="Unassembled WGS sequence"/>
</dbReference>
<dbReference type="GO" id="GO:0016899">
    <property type="term" value="F:oxidoreductase activity, acting on the CH-OH group of donors, oxygen as acceptor"/>
    <property type="evidence" value="ECO:0007669"/>
    <property type="project" value="InterPro"/>
</dbReference>
<dbReference type="InterPro" id="IPR016171">
    <property type="entry name" value="Vanillyl_alc_oxidase_C-sub2"/>
</dbReference>
<dbReference type="InterPro" id="IPR006094">
    <property type="entry name" value="Oxid_FAD_bind_N"/>
</dbReference>
<dbReference type="InterPro" id="IPR036318">
    <property type="entry name" value="FAD-bd_PCMH-like_sf"/>
</dbReference>
<evidence type="ECO:0000259" key="5">
    <source>
        <dbReference type="PROSITE" id="PS51387"/>
    </source>
</evidence>
<dbReference type="PROSITE" id="PS51387">
    <property type="entry name" value="FAD_PCMH"/>
    <property type="match status" value="1"/>
</dbReference>
<dbReference type="InterPro" id="IPR016169">
    <property type="entry name" value="FAD-bd_PCMH_sub2"/>
</dbReference>
<protein>
    <recommendedName>
        <fullName evidence="5">FAD-binding PCMH-type domain-containing protein</fullName>
    </recommendedName>
</protein>
<dbReference type="OrthoDB" id="1489106at2"/>
<evidence type="ECO:0000256" key="1">
    <source>
        <dbReference type="ARBA" id="ARBA00022630"/>
    </source>
</evidence>
<dbReference type="AlphaFoldDB" id="A0A2G1XNR4"/>
<dbReference type="Pfam" id="PF01565">
    <property type="entry name" value="FAD_binding_4"/>
    <property type="match status" value="1"/>
</dbReference>
<keyword evidence="2" id="KW-0274">FAD</keyword>
<dbReference type="InterPro" id="IPR016167">
    <property type="entry name" value="FAD-bd_PCMH_sub1"/>
</dbReference>
<dbReference type="EMBL" id="NHZO01000070">
    <property type="protein sequence ID" value="PHQ52895.1"/>
    <property type="molecule type" value="Genomic_DNA"/>
</dbReference>
<evidence type="ECO:0000256" key="2">
    <source>
        <dbReference type="ARBA" id="ARBA00022827"/>
    </source>
</evidence>
<name>A0A2G1XNR4_STRCJ</name>
<feature type="region of interest" description="Disordered" evidence="4">
    <location>
        <begin position="1"/>
        <end position="28"/>
    </location>
</feature>
<dbReference type="Gene3D" id="3.30.465.10">
    <property type="match status" value="1"/>
</dbReference>
<dbReference type="InterPro" id="IPR016164">
    <property type="entry name" value="FAD-linked_Oxase-like_C"/>
</dbReference>
<dbReference type="GO" id="GO:0071949">
    <property type="term" value="F:FAD binding"/>
    <property type="evidence" value="ECO:0007669"/>
    <property type="project" value="InterPro"/>
</dbReference>
<feature type="domain" description="FAD-binding PCMH-type" evidence="5">
    <location>
        <begin position="76"/>
        <end position="271"/>
    </location>
</feature>
<evidence type="ECO:0000256" key="3">
    <source>
        <dbReference type="ARBA" id="ARBA00023002"/>
    </source>
</evidence>
<organism evidence="6 7">
    <name type="scientific">Streptomyces cinnamoneus</name>
    <name type="common">Streptoverticillium cinnamoneum</name>
    <dbReference type="NCBI Taxonomy" id="53446"/>
    <lineage>
        <taxon>Bacteria</taxon>
        <taxon>Bacillati</taxon>
        <taxon>Actinomycetota</taxon>
        <taxon>Actinomycetes</taxon>
        <taxon>Kitasatosporales</taxon>
        <taxon>Streptomycetaceae</taxon>
        <taxon>Streptomyces</taxon>
        <taxon>Streptomyces cinnamoneus group</taxon>
    </lineage>
</organism>
<dbReference type="InterPro" id="IPR015213">
    <property type="entry name" value="Cholesterol_OX_subst-bd"/>
</dbReference>
<feature type="compositionally biased region" description="Low complexity" evidence="4">
    <location>
        <begin position="10"/>
        <end position="22"/>
    </location>
</feature>
<dbReference type="Gene3D" id="3.40.462.10">
    <property type="entry name" value="FAD-linked oxidases, C-terminal domain"/>
    <property type="match status" value="1"/>
</dbReference>
<dbReference type="InterPro" id="IPR016170">
    <property type="entry name" value="Cytok_DH_C_sf"/>
</dbReference>
<proteinExistence type="predicted"/>
<evidence type="ECO:0000313" key="6">
    <source>
        <dbReference type="EMBL" id="PHQ52895.1"/>
    </source>
</evidence>
<keyword evidence="3" id="KW-0560">Oxidoreductase</keyword>
<keyword evidence="1" id="KW-0285">Flavoprotein</keyword>
<comment type="caution">
    <text evidence="6">The sequence shown here is derived from an EMBL/GenBank/DDBJ whole genome shotgun (WGS) entry which is preliminary data.</text>
</comment>